<dbReference type="RefSeq" id="WP_350279322.1">
    <property type="nucleotide sequence ID" value="NZ_CP158165.1"/>
</dbReference>
<protein>
    <recommendedName>
        <fullName evidence="2">DUF4254 domain-containing protein</fullName>
    </recommendedName>
</protein>
<name>A0AAU7THT0_9ACTN</name>
<proteinExistence type="predicted"/>
<reference evidence="1" key="1">
    <citation type="submission" date="2024-06" db="EMBL/GenBank/DDBJ databases">
        <title>Kribbella sp. strain HUAS MG21 genome sequences.</title>
        <authorList>
            <person name="Mo P."/>
        </authorList>
    </citation>
    <scope>NUCLEOTIDE SEQUENCE</scope>
    <source>
        <strain evidence="1">HUAS MG21</strain>
    </source>
</reference>
<sequence>MTSRGIGDAQRVLGQPRSWVEQTFPKPTPALPDAAGDTLLGFVCSQVRQWETQVATEAAEYRNQVLGAAMVRYALDIRRQCAALRRILARYGDARDAGEPEAVRMREFIADVATAWSAHPDWRDDWPT</sequence>
<dbReference type="EMBL" id="CP158165">
    <property type="protein sequence ID" value="XBV26524.1"/>
    <property type="molecule type" value="Genomic_DNA"/>
</dbReference>
<evidence type="ECO:0008006" key="2">
    <source>
        <dbReference type="Google" id="ProtNLM"/>
    </source>
</evidence>
<evidence type="ECO:0000313" key="1">
    <source>
        <dbReference type="EMBL" id="XBV26524.1"/>
    </source>
</evidence>
<gene>
    <name evidence="1" type="ORF">ABN611_08850</name>
</gene>
<accession>A0AAU7THT0</accession>
<organism evidence="1">
    <name type="scientific">Kribbella sp. HUAS MG21</name>
    <dbReference type="NCBI Taxonomy" id="3160966"/>
    <lineage>
        <taxon>Bacteria</taxon>
        <taxon>Bacillati</taxon>
        <taxon>Actinomycetota</taxon>
        <taxon>Actinomycetes</taxon>
        <taxon>Propionibacteriales</taxon>
        <taxon>Kribbellaceae</taxon>
        <taxon>Kribbella</taxon>
    </lineage>
</organism>
<dbReference type="AlphaFoldDB" id="A0AAU7THT0"/>